<keyword evidence="7 8" id="KW-0998">Cell outer membrane</keyword>
<dbReference type="OrthoDB" id="9795928at2"/>
<dbReference type="InterPro" id="IPR000531">
    <property type="entry name" value="Beta-barrel_TonB"/>
</dbReference>
<feature type="domain" description="TonB-dependent receptor plug" evidence="11">
    <location>
        <begin position="50"/>
        <end position="155"/>
    </location>
</feature>
<keyword evidence="2 8" id="KW-0813">Transport</keyword>
<dbReference type="Gene3D" id="2.40.170.20">
    <property type="entry name" value="TonB-dependent receptor, beta-barrel domain"/>
    <property type="match status" value="1"/>
</dbReference>
<accession>D5ENK2</accession>
<evidence type="ECO:0000256" key="9">
    <source>
        <dbReference type="RuleBase" id="RU003357"/>
    </source>
</evidence>
<evidence type="ECO:0000256" key="8">
    <source>
        <dbReference type="PROSITE-ProRule" id="PRU01360"/>
    </source>
</evidence>
<dbReference type="GO" id="GO:0009279">
    <property type="term" value="C:cell outer membrane"/>
    <property type="evidence" value="ECO:0007669"/>
    <property type="project" value="UniProtKB-SubCell"/>
</dbReference>
<evidence type="ECO:0000259" key="11">
    <source>
        <dbReference type="Pfam" id="PF07715"/>
    </source>
</evidence>
<dbReference type="GO" id="GO:0044718">
    <property type="term" value="P:siderophore transmembrane transport"/>
    <property type="evidence" value="ECO:0007669"/>
    <property type="project" value="TreeGrafter"/>
</dbReference>
<dbReference type="AlphaFoldDB" id="D5ENK2"/>
<evidence type="ECO:0000256" key="7">
    <source>
        <dbReference type="ARBA" id="ARBA00023237"/>
    </source>
</evidence>
<name>D5ENK2_CORAD</name>
<reference evidence="12 13" key="1">
    <citation type="journal article" date="2010" name="Stand. Genomic Sci.">
        <title>Complete genome sequence of Coraliomargarita akajimensis type strain (04OKA010-24).</title>
        <authorList>
            <person name="Mavromatis K."/>
            <person name="Abt B."/>
            <person name="Brambilla E."/>
            <person name="Lapidus A."/>
            <person name="Copeland A."/>
            <person name="Deshpande S."/>
            <person name="Nolan M."/>
            <person name="Lucas S."/>
            <person name="Tice H."/>
            <person name="Cheng J.F."/>
            <person name="Han C."/>
            <person name="Detter J.C."/>
            <person name="Woyke T."/>
            <person name="Goodwin L."/>
            <person name="Pitluck S."/>
            <person name="Held B."/>
            <person name="Brettin T."/>
            <person name="Tapia R."/>
            <person name="Ivanova N."/>
            <person name="Mikhailova N."/>
            <person name="Pati A."/>
            <person name="Liolios K."/>
            <person name="Chen A."/>
            <person name="Palaniappan K."/>
            <person name="Land M."/>
            <person name="Hauser L."/>
            <person name="Chang Y.J."/>
            <person name="Jeffries C.D."/>
            <person name="Rohde M."/>
            <person name="Goker M."/>
            <person name="Bristow J."/>
            <person name="Eisen J.A."/>
            <person name="Markowitz V."/>
            <person name="Hugenholtz P."/>
            <person name="Klenk H.P."/>
            <person name="Kyrpides N.C."/>
        </authorList>
    </citation>
    <scope>NUCLEOTIDE SEQUENCE [LARGE SCALE GENOMIC DNA]</scope>
    <source>
        <strain evidence="13">DSM 45221 / IAM 15411 / JCM 23193 / KCTC 12865</strain>
    </source>
</reference>
<dbReference type="HOGENOM" id="CLU_012669_1_0_0"/>
<dbReference type="CDD" id="cd01347">
    <property type="entry name" value="ligand_gated_channel"/>
    <property type="match status" value="1"/>
</dbReference>
<keyword evidence="5 9" id="KW-0798">TonB box</keyword>
<dbReference type="InterPro" id="IPR036942">
    <property type="entry name" value="Beta-barrel_TonB_sf"/>
</dbReference>
<dbReference type="STRING" id="583355.Caka_2462"/>
<dbReference type="RefSeq" id="WP_013044200.1">
    <property type="nucleotide sequence ID" value="NC_014008.1"/>
</dbReference>
<organism evidence="12 13">
    <name type="scientific">Coraliomargarita akajimensis (strain DSM 45221 / IAM 15411 / JCM 23193 / KCTC 12865 / 04OKA010-24)</name>
    <dbReference type="NCBI Taxonomy" id="583355"/>
    <lineage>
        <taxon>Bacteria</taxon>
        <taxon>Pseudomonadati</taxon>
        <taxon>Verrucomicrobiota</taxon>
        <taxon>Opitutia</taxon>
        <taxon>Puniceicoccales</taxon>
        <taxon>Coraliomargaritaceae</taxon>
        <taxon>Coraliomargarita</taxon>
    </lineage>
</organism>
<gene>
    <name evidence="12" type="ordered locus">Caka_2462</name>
</gene>
<comment type="subcellular location">
    <subcellularLocation>
        <location evidence="1 8">Cell outer membrane</location>
        <topology evidence="1 8">Multi-pass membrane protein</topology>
    </subcellularLocation>
</comment>
<dbReference type="EMBL" id="CP001998">
    <property type="protein sequence ID" value="ADE55478.1"/>
    <property type="molecule type" value="Genomic_DNA"/>
</dbReference>
<keyword evidence="13" id="KW-1185">Reference proteome</keyword>
<comment type="similarity">
    <text evidence="8 9">Belongs to the TonB-dependent receptor family.</text>
</comment>
<evidence type="ECO:0000256" key="3">
    <source>
        <dbReference type="ARBA" id="ARBA00022452"/>
    </source>
</evidence>
<keyword evidence="4 8" id="KW-0812">Transmembrane</keyword>
<sequence length="699" mass="77593">MKAQINYSLAGICFLVKLATASDEKLAGAVHELDDFTVVSTATRTERLIQEVPIKTELLGGEQFDATAKYDLGQAIELLNGARTEANCQNCGAAEVQLLGLPGNYNQILIDGQPLFTGVASVYGLDQVPTIFVERIEVVKGGGSALYGPGAVAGVINLIPEEPFESHAHITFDYFSIDGTSAYNGQFAGFYVSEDSAFKMSAYGQYADQDAYDANGDGFTELSERENATIGTYLWYDLSEKTRIKMNYQYLYEDRRGGDQLDVPLHEAQVAEAAQTDYHWLTSRLHQRVSSDFEFTLSAAGVYFLRDSYYGGTGDPMGPDYDPVGAEDLYGELESITYYLDAQFDYYLGAGSFGEHTLVGGIQYENESIDDDNVDKDGNFIAKTHDDTYENVGVYVQDEWQVSDRLEFVPGVRIDKTNTLEDPVFSPRLAARYTATNELTVRANFSSGFLAPRIFDEDLHIESLGGVPQTTTNADGLVEERSYTFALGGDYTPGALGGALVTSLQAYYTILQDSYVLVELEPGDPNFGDYVFERRNSDGSTIYGLEWDVSYAFDDYWSMNFGLAYNHTRYDVAEEIFPGTGEFTNKYNKTPDWSGLLQLRYDNSDLINGFLALKWTGPMEVQNAETETLEESNDFFVLDFGLSKEFTLSDSMALTLRASINNILDQYQDDFGVGAGRDPGYIYGPRYPRTYTVGAKLDF</sequence>
<dbReference type="Pfam" id="PF00593">
    <property type="entry name" value="TonB_dep_Rec_b-barrel"/>
    <property type="match status" value="1"/>
</dbReference>
<keyword evidence="6 8" id="KW-0472">Membrane</keyword>
<evidence type="ECO:0000256" key="1">
    <source>
        <dbReference type="ARBA" id="ARBA00004571"/>
    </source>
</evidence>
<dbReference type="Pfam" id="PF07715">
    <property type="entry name" value="Plug"/>
    <property type="match status" value="1"/>
</dbReference>
<dbReference type="PROSITE" id="PS52016">
    <property type="entry name" value="TONB_DEPENDENT_REC_3"/>
    <property type="match status" value="1"/>
</dbReference>
<proteinExistence type="inferred from homology"/>
<evidence type="ECO:0000313" key="12">
    <source>
        <dbReference type="EMBL" id="ADE55478.1"/>
    </source>
</evidence>
<keyword evidence="12" id="KW-0675">Receptor</keyword>
<evidence type="ECO:0000256" key="4">
    <source>
        <dbReference type="ARBA" id="ARBA00022692"/>
    </source>
</evidence>
<dbReference type="InterPro" id="IPR037066">
    <property type="entry name" value="Plug_dom_sf"/>
</dbReference>
<keyword evidence="3 8" id="KW-1134">Transmembrane beta strand</keyword>
<dbReference type="Gene3D" id="2.170.130.10">
    <property type="entry name" value="TonB-dependent receptor, plug domain"/>
    <property type="match status" value="1"/>
</dbReference>
<dbReference type="PANTHER" id="PTHR30069">
    <property type="entry name" value="TONB-DEPENDENT OUTER MEMBRANE RECEPTOR"/>
    <property type="match status" value="1"/>
</dbReference>
<feature type="domain" description="TonB-dependent receptor-like beta-barrel" evidence="10">
    <location>
        <begin position="238"/>
        <end position="663"/>
    </location>
</feature>
<evidence type="ECO:0000256" key="2">
    <source>
        <dbReference type="ARBA" id="ARBA00022448"/>
    </source>
</evidence>
<evidence type="ECO:0000256" key="6">
    <source>
        <dbReference type="ARBA" id="ARBA00023136"/>
    </source>
</evidence>
<dbReference type="SUPFAM" id="SSF56935">
    <property type="entry name" value="Porins"/>
    <property type="match status" value="1"/>
</dbReference>
<dbReference type="PANTHER" id="PTHR30069:SF57">
    <property type="entry name" value="TONB-DEPENDENT RECEPTOR"/>
    <property type="match status" value="1"/>
</dbReference>
<dbReference type="eggNOG" id="COG4771">
    <property type="taxonomic scope" value="Bacteria"/>
</dbReference>
<dbReference type="KEGG" id="caa:Caka_2462"/>
<dbReference type="InterPro" id="IPR012910">
    <property type="entry name" value="Plug_dom"/>
</dbReference>
<dbReference type="Proteomes" id="UP000000925">
    <property type="component" value="Chromosome"/>
</dbReference>
<protein>
    <submittedName>
        <fullName evidence="12">TonB-dependent receptor</fullName>
    </submittedName>
</protein>
<evidence type="ECO:0000313" key="13">
    <source>
        <dbReference type="Proteomes" id="UP000000925"/>
    </source>
</evidence>
<dbReference type="InterPro" id="IPR039426">
    <property type="entry name" value="TonB-dep_rcpt-like"/>
</dbReference>
<dbReference type="GO" id="GO:0015344">
    <property type="term" value="F:siderophore uptake transmembrane transporter activity"/>
    <property type="evidence" value="ECO:0007669"/>
    <property type="project" value="TreeGrafter"/>
</dbReference>
<evidence type="ECO:0000259" key="10">
    <source>
        <dbReference type="Pfam" id="PF00593"/>
    </source>
</evidence>
<evidence type="ECO:0000256" key="5">
    <source>
        <dbReference type="ARBA" id="ARBA00023077"/>
    </source>
</evidence>